<protein>
    <submittedName>
        <fullName evidence="2">MFAP1 domain-containing protein</fullName>
    </submittedName>
</protein>
<dbReference type="Proteomes" id="UP000095286">
    <property type="component" value="Unplaced"/>
</dbReference>
<dbReference type="WBParaSite" id="RSKR_0000606800.1">
    <property type="protein sequence ID" value="RSKR_0000606800.1"/>
    <property type="gene ID" value="RSKR_0000606800"/>
</dbReference>
<organism evidence="1 2">
    <name type="scientific">Rhabditophanes sp. KR3021</name>
    <dbReference type="NCBI Taxonomy" id="114890"/>
    <lineage>
        <taxon>Eukaryota</taxon>
        <taxon>Metazoa</taxon>
        <taxon>Ecdysozoa</taxon>
        <taxon>Nematoda</taxon>
        <taxon>Chromadorea</taxon>
        <taxon>Rhabditida</taxon>
        <taxon>Tylenchina</taxon>
        <taxon>Panagrolaimomorpha</taxon>
        <taxon>Strongyloidoidea</taxon>
        <taxon>Alloionematidae</taxon>
        <taxon>Rhabditophanes</taxon>
    </lineage>
</organism>
<sequence>MSSNIPTKAAANRLAKQLPNMAAIPVKNEKGQTVMKKVAVQRHVKGKAPALGNLSDSDSDESDGSIEEIDLDRIPERPTTSRRRDPVGNQTTTNQKAKPELNEGKESSSESEDEEVIEARRRKLRQKARNEEEDFDGQRFNGDSDLDDDEEAQRKKRENLKKEQLAKEEEKSDEGGQSTEEEESSEESSAEEDDNTIRMKPVFVPRNQRTSLLEIEKEAQAEKAAQELESQRKLAQKVQSIKLLEMTLQAEKEAAEIKKMTDALDLTEINTDDEEEDPSIAYGLWQIREIKRLKADRDEREMFAKEKEEIDKLRGLSEQERDKYFELNPKQITNAKQKGNLGFLQKYFHRGAFFLDKDEEVYQRDFTEAGPNDVVDMTLMPKVMQVKNFGKSSRSKYTHLTAEDTTDHQGTWATKSDFNSKLAIKHGGGMKNQFEKPGAKRKHQ</sequence>
<proteinExistence type="predicted"/>
<accession>A0AC35TZE8</accession>
<name>A0AC35TZE8_9BILA</name>
<evidence type="ECO:0000313" key="2">
    <source>
        <dbReference type="WBParaSite" id="RSKR_0000606800.1"/>
    </source>
</evidence>
<evidence type="ECO:0000313" key="1">
    <source>
        <dbReference type="Proteomes" id="UP000095286"/>
    </source>
</evidence>
<reference evidence="2" key="1">
    <citation type="submission" date="2016-11" db="UniProtKB">
        <authorList>
            <consortium name="WormBaseParasite"/>
        </authorList>
    </citation>
    <scope>IDENTIFICATION</scope>
    <source>
        <strain evidence="2">KR3021</strain>
    </source>
</reference>